<dbReference type="RefSeq" id="WP_182662820.1">
    <property type="nucleotide sequence ID" value="NZ_VKHS01000184.1"/>
</dbReference>
<name>A0A7W3T338_9ACTN</name>
<protein>
    <recommendedName>
        <fullName evidence="4">DUF2746 domain-containing protein</fullName>
    </recommendedName>
</protein>
<comment type="caution">
    <text evidence="2">The sequence shown here is derived from an EMBL/GenBank/DDBJ whole genome shotgun (WGS) entry which is preliminary data.</text>
</comment>
<keyword evidence="1" id="KW-1133">Transmembrane helix</keyword>
<accession>A0A7W3T338</accession>
<keyword evidence="3" id="KW-1185">Reference proteome</keyword>
<dbReference type="EMBL" id="VKHS01000184">
    <property type="protein sequence ID" value="MBB0229888.1"/>
    <property type="molecule type" value="Genomic_DNA"/>
</dbReference>
<dbReference type="Proteomes" id="UP000530234">
    <property type="component" value="Unassembled WGS sequence"/>
</dbReference>
<feature type="transmembrane region" description="Helical" evidence="1">
    <location>
        <begin position="15"/>
        <end position="40"/>
    </location>
</feature>
<sequence>MIAADSTGVPAIDDLALWALAVGAILGTGVALWKALAALLRAGRRGARAVDDIIGAPARPGTPARPGLLDRISSMERQMCDLDRRVAEQVAPLPERLDELTERVTQIEDQLRPPAAPGTLRRQVDLVARRIGATEEEPDN</sequence>
<evidence type="ECO:0000313" key="3">
    <source>
        <dbReference type="Proteomes" id="UP000530234"/>
    </source>
</evidence>
<keyword evidence="1" id="KW-0472">Membrane</keyword>
<dbReference type="AlphaFoldDB" id="A0A7W3T338"/>
<proteinExistence type="predicted"/>
<evidence type="ECO:0008006" key="4">
    <source>
        <dbReference type="Google" id="ProtNLM"/>
    </source>
</evidence>
<gene>
    <name evidence="2" type="ORF">FOE67_10265</name>
</gene>
<keyword evidence="1" id="KW-0812">Transmembrane</keyword>
<reference evidence="3" key="1">
    <citation type="submission" date="2019-10" db="EMBL/GenBank/DDBJ databases">
        <title>Streptomyces sp. nov., a novel actinobacterium isolated from alkaline environment.</title>
        <authorList>
            <person name="Golinska P."/>
        </authorList>
    </citation>
    <scope>NUCLEOTIDE SEQUENCE [LARGE SCALE GENOMIC DNA]</scope>
    <source>
        <strain evidence="3">DSM 42108</strain>
    </source>
</reference>
<organism evidence="2 3">
    <name type="scientific">Streptomyces calidiresistens</name>
    <dbReference type="NCBI Taxonomy" id="1485586"/>
    <lineage>
        <taxon>Bacteria</taxon>
        <taxon>Bacillati</taxon>
        <taxon>Actinomycetota</taxon>
        <taxon>Actinomycetes</taxon>
        <taxon>Kitasatosporales</taxon>
        <taxon>Streptomycetaceae</taxon>
        <taxon>Streptomyces</taxon>
    </lineage>
</organism>
<evidence type="ECO:0000256" key="1">
    <source>
        <dbReference type="SAM" id="Phobius"/>
    </source>
</evidence>
<evidence type="ECO:0000313" key="2">
    <source>
        <dbReference type="EMBL" id="MBB0229888.1"/>
    </source>
</evidence>